<evidence type="ECO:0000313" key="1">
    <source>
        <dbReference type="EMBL" id="KAJ2975536.1"/>
    </source>
</evidence>
<organism evidence="1 2">
    <name type="scientific">Xylaria curta</name>
    <dbReference type="NCBI Taxonomy" id="42375"/>
    <lineage>
        <taxon>Eukaryota</taxon>
        <taxon>Fungi</taxon>
        <taxon>Dikarya</taxon>
        <taxon>Ascomycota</taxon>
        <taxon>Pezizomycotina</taxon>
        <taxon>Sordariomycetes</taxon>
        <taxon>Xylariomycetidae</taxon>
        <taxon>Xylariales</taxon>
        <taxon>Xylariaceae</taxon>
        <taxon>Xylaria</taxon>
    </lineage>
</organism>
<gene>
    <name evidence="1" type="ORF">NUW58_g8325</name>
</gene>
<proteinExistence type="predicted"/>
<sequence>MFKVFNSPYSPVLSRSESPLSDEEHRSFIDGKQYREDAPSESTAGFRNHIPPFSIILPWVLAVTNLGLFLHQYLRHPSELECARLLSPYSPAIDAGIVEYYDTNFQNEFGGRSEYTGPPTPELEERWDELWSRGTIELPLDGPAKLNKSTARLMHAQKDPARGYSAVLEVFHHLHCLNQIRQYTWKDYYASHMADWIAGDDHDIVDLNVTDHANVGDRMHVDHCIEALRLQLMCNADLTPLLIEVDDNELGQKADFNVHHKCRNWEKVTEWQDTYNVERTAKNPAAA</sequence>
<comment type="caution">
    <text evidence="1">The sequence shown here is derived from an EMBL/GenBank/DDBJ whole genome shotgun (WGS) entry which is preliminary data.</text>
</comment>
<protein>
    <submittedName>
        <fullName evidence="1">Uncharacterized protein</fullName>
    </submittedName>
</protein>
<keyword evidence="2" id="KW-1185">Reference proteome</keyword>
<evidence type="ECO:0000313" key="2">
    <source>
        <dbReference type="Proteomes" id="UP001143856"/>
    </source>
</evidence>
<dbReference type="Proteomes" id="UP001143856">
    <property type="component" value="Unassembled WGS sequence"/>
</dbReference>
<name>A0ACC1NAM1_9PEZI</name>
<dbReference type="EMBL" id="JAPDGR010002489">
    <property type="protein sequence ID" value="KAJ2975536.1"/>
    <property type="molecule type" value="Genomic_DNA"/>
</dbReference>
<accession>A0ACC1NAM1</accession>
<reference evidence="1" key="1">
    <citation type="submission" date="2022-10" db="EMBL/GenBank/DDBJ databases">
        <title>Genome Sequence of Xylaria curta.</title>
        <authorList>
            <person name="Buettner E."/>
        </authorList>
    </citation>
    <scope>NUCLEOTIDE SEQUENCE</scope>
    <source>
        <strain evidence="1">Babe10</strain>
    </source>
</reference>